<organism evidence="5 6">
    <name type="scientific">Saitozyma podzolica</name>
    <dbReference type="NCBI Taxonomy" id="1890683"/>
    <lineage>
        <taxon>Eukaryota</taxon>
        <taxon>Fungi</taxon>
        <taxon>Dikarya</taxon>
        <taxon>Basidiomycota</taxon>
        <taxon>Agaricomycotina</taxon>
        <taxon>Tremellomycetes</taxon>
        <taxon>Tremellales</taxon>
        <taxon>Trimorphomycetaceae</taxon>
        <taxon>Saitozyma</taxon>
    </lineage>
</organism>
<feature type="region of interest" description="Disordered" evidence="3">
    <location>
        <begin position="568"/>
        <end position="617"/>
    </location>
</feature>
<feature type="compositionally biased region" description="Low complexity" evidence="3">
    <location>
        <begin position="1402"/>
        <end position="1421"/>
    </location>
</feature>
<name>A0A427YLR3_9TREE</name>
<dbReference type="HAMAP" id="MF_03013">
    <property type="entry name" value="CLU"/>
    <property type="match status" value="1"/>
</dbReference>
<feature type="compositionally biased region" description="Acidic residues" evidence="3">
    <location>
        <begin position="607"/>
        <end position="616"/>
    </location>
</feature>
<feature type="region of interest" description="Disordered" evidence="3">
    <location>
        <begin position="1"/>
        <end position="38"/>
    </location>
</feature>
<protein>
    <recommendedName>
        <fullName evidence="2">Clustered mitochondria protein homolog</fullName>
    </recommendedName>
    <alternativeName>
        <fullName evidence="2">Protein TIF31 homolog</fullName>
    </alternativeName>
</protein>
<reference evidence="5 6" key="1">
    <citation type="submission" date="2018-11" db="EMBL/GenBank/DDBJ databases">
        <title>Genome sequence of Saitozyma podzolica DSM 27192.</title>
        <authorList>
            <person name="Aliyu H."/>
            <person name="Gorte O."/>
            <person name="Ochsenreither K."/>
        </authorList>
    </citation>
    <scope>NUCLEOTIDE SEQUENCE [LARGE SCALE GENOMIC DNA]</scope>
    <source>
        <strain evidence="5 6">DSM 27192</strain>
    </source>
</reference>
<dbReference type="InterPro" id="IPR033646">
    <property type="entry name" value="CLU-central"/>
</dbReference>
<dbReference type="GO" id="GO:0003729">
    <property type="term" value="F:mRNA binding"/>
    <property type="evidence" value="ECO:0007669"/>
    <property type="project" value="TreeGrafter"/>
</dbReference>
<keyword evidence="1 2" id="KW-0963">Cytoplasm</keyword>
<proteinExistence type="inferred from homology"/>
<feature type="compositionally biased region" description="Low complexity" evidence="3">
    <location>
        <begin position="16"/>
        <end position="29"/>
    </location>
</feature>
<feature type="compositionally biased region" description="Basic residues" evidence="3">
    <location>
        <begin position="1075"/>
        <end position="1085"/>
    </location>
</feature>
<dbReference type="SUPFAM" id="SSF103107">
    <property type="entry name" value="Hypothetical protein c14orf129, hspc210"/>
    <property type="match status" value="1"/>
</dbReference>
<feature type="region of interest" description="Disordered" evidence="3">
    <location>
        <begin position="750"/>
        <end position="804"/>
    </location>
</feature>
<comment type="subcellular location">
    <subcellularLocation>
        <location evidence="2">Cytoplasm</location>
    </subcellularLocation>
</comment>
<feature type="region of interest" description="Disordered" evidence="3">
    <location>
        <begin position="325"/>
        <end position="349"/>
    </location>
</feature>
<feature type="compositionally biased region" description="Basic and acidic residues" evidence="3">
    <location>
        <begin position="582"/>
        <end position="592"/>
    </location>
</feature>
<evidence type="ECO:0000313" key="6">
    <source>
        <dbReference type="Proteomes" id="UP000279259"/>
    </source>
</evidence>
<feature type="compositionally biased region" description="Low complexity" evidence="3">
    <location>
        <begin position="787"/>
        <end position="796"/>
    </location>
</feature>
<feature type="region of interest" description="Disordered" evidence="3">
    <location>
        <begin position="1377"/>
        <end position="1483"/>
    </location>
</feature>
<evidence type="ECO:0000259" key="4">
    <source>
        <dbReference type="PROSITE" id="PS51823"/>
    </source>
</evidence>
<dbReference type="Pfam" id="PF12807">
    <property type="entry name" value="eIF3_p135"/>
    <property type="match status" value="1"/>
</dbReference>
<dbReference type="PANTHER" id="PTHR12601">
    <property type="entry name" value="EUKARYOTIC TRANSLATION INITIATION FACTOR 3 SUBUNIT EIF-3"/>
    <property type="match status" value="1"/>
</dbReference>
<feature type="compositionally biased region" description="Polar residues" evidence="3">
    <location>
        <begin position="325"/>
        <end position="344"/>
    </location>
</feature>
<dbReference type="Pfam" id="PF13236">
    <property type="entry name" value="CLU"/>
    <property type="match status" value="1"/>
</dbReference>
<dbReference type="InterPro" id="IPR023231">
    <property type="entry name" value="GSKIP_dom_sf"/>
</dbReference>
<comment type="function">
    <text evidence="2">mRNA-binding protein involved in proper cytoplasmic distribution of mitochondria.</text>
</comment>
<sequence length="1483" mass="162487">MAESQVAEKPVEQPPADEVAQTEAEQAEQAAEEHINIPQVAVRLPTPSHSRTLPKRTPSESFTTLTLLPQPHETVQELKLAINEWVGGYWLGPYSLRIPATKGQVNGHGDTPSLSKTKEGVDVRAGEKLSEWIEVGDLFAHVDEDGERILEVVREPYSDFSARQTVLRLLELIIPPGSSINHMSTPLALLPGSTIFESVRDGVVSAGSSEPVYEEVEVALPSGRKGKLGKKEVVKVKREVASDSSNPFADWKGEWRNASLAKLPLSQAPLEVSPCVRSIQLSSFNPPPPHLRQLGHQLYLQVSLLEGETVTLVCSSRGWYVSKSNVNNFDPTPRPSSDGSTPGPTHSLIDLLHSLSPQFSERLSQLAPLTNTPPPLEPLSTVPIPQSEPAYPFLATTPAPPSVPELLRTQLAYLHTGATTADALDATRDWNEEIQGVKELPHESMQERVLREKMAQKTWAEFTQASVRGVMGVARGDVPPLNPNEDSRGHMWLVSNIFITRAIDCIDTYAHLGGDDAAYISHAKDAAGVKLLNKLDVDGLYLLGHTVVDWQGERWVCQSMLPGIFSRRKEDDAAEETPAESETTKEKKEDWVKVQGHSPSKSIDSDVPSEEKDEPTENPLIIYGIDSEDLSSLHWDEATHKIMEKVATACRLAPHQVKAGSDEKEFYASAEVKALRGTDGRRYLLDLPRLSPVDVEWLEKDISGKLAGPAKDADGSQYPHRVVLLRPELIETFWESELKRWARGVAAAEQAKKDAEKKEGGDAEDKDKAGDASASDGVDEAPKEEQSPAAEAAAAQRAEENKPVDASAIEDSIKQFELRFNPDAFVDQAPARDAEDKTSFTPSKVIDESDPTIKAVRDASLFLRTVALPAIALDVLTGNVSGVMDGASLSKLMHSRGVNMRYLGHLAVTIAQFSAGPEGEERPASGHLSAFKGIVLHEMVFRASKHILRRLVRDLQPEHVPCAVSHFLNCLLGSASNPSPSAVYEPIDFASIVEPEYVSLTPETLRSEIVSEVQKRYRWSLDDQYLTTGLRRKQLLRELASRFAFQLVQQDYVFERVESDAQSTSEDDKETKTSKDKKKKAKAVRAPRQTTFEPSDILTLVPVIKSTAPSVSVAEEIFEAGRNTINRGNIELGLEFMLEAVQLYENIHSVIHPEVAAAYNQYASTLHQLARLKIQQFSNEQADPEQPLGLDIATGLRLQRQAIIIAERTLGIYNPETTAYYFNLALLENLEGNAQQSLRYFRHILTLWDVIHGPGHPEINTVLSNAGVVLQAINENVLSLALLSQAQQQSAVIFGADHIQNGQALHQLTQAHFLAGDIPKALETSKSALEIFEARLSKEHAQTKEVAKNVELLTAVVENVEKQKQATQQAKERQLERLRAAQARVTSTDRRRLATGTPTTLGAKSSPGAGPSSVAGPGEAGVSPSAVQDGAAAAGQPQEGSRIGERGHLDVDELVKFIQGQGQPVKRSAKNALRGKRRTGAKR</sequence>
<feature type="compositionally biased region" description="Basic and acidic residues" evidence="3">
    <location>
        <begin position="750"/>
        <end position="770"/>
    </location>
</feature>
<dbReference type="PROSITE" id="PS51823">
    <property type="entry name" value="CLU"/>
    <property type="match status" value="1"/>
</dbReference>
<accession>A0A427YLR3</accession>
<dbReference type="OrthoDB" id="771227at2759"/>
<dbReference type="InterPro" id="IPR027523">
    <property type="entry name" value="CLU_prot"/>
</dbReference>
<dbReference type="STRING" id="1890683.A0A427YLR3"/>
<evidence type="ECO:0000256" key="1">
    <source>
        <dbReference type="ARBA" id="ARBA00022490"/>
    </source>
</evidence>
<keyword evidence="6" id="KW-1185">Reference proteome</keyword>
<evidence type="ECO:0000256" key="2">
    <source>
        <dbReference type="HAMAP-Rule" id="MF_03013"/>
    </source>
</evidence>
<dbReference type="CDD" id="cd15466">
    <property type="entry name" value="CLU-central"/>
    <property type="match status" value="1"/>
</dbReference>
<dbReference type="GO" id="GO:0005737">
    <property type="term" value="C:cytoplasm"/>
    <property type="evidence" value="ECO:0007669"/>
    <property type="project" value="UniProtKB-SubCell"/>
</dbReference>
<evidence type="ECO:0000256" key="3">
    <source>
        <dbReference type="SAM" id="MobiDB-lite"/>
    </source>
</evidence>
<comment type="caution">
    <text evidence="5">The sequence shown here is derived from an EMBL/GenBank/DDBJ whole genome shotgun (WGS) entry which is preliminary data.</text>
</comment>
<feature type="compositionally biased region" description="Basic and acidic residues" evidence="3">
    <location>
        <begin position="1442"/>
        <end position="1455"/>
    </location>
</feature>
<dbReference type="SUPFAM" id="SSF48452">
    <property type="entry name" value="TPR-like"/>
    <property type="match status" value="1"/>
</dbReference>
<dbReference type="GO" id="GO:0048312">
    <property type="term" value="P:intracellular distribution of mitochondria"/>
    <property type="evidence" value="ECO:0007669"/>
    <property type="project" value="TreeGrafter"/>
</dbReference>
<dbReference type="InterPro" id="IPR025697">
    <property type="entry name" value="CLU_dom"/>
</dbReference>
<feature type="compositionally biased region" description="Basic residues" evidence="3">
    <location>
        <begin position="1467"/>
        <end position="1483"/>
    </location>
</feature>
<feature type="region of interest" description="Disordered" evidence="3">
    <location>
        <begin position="1059"/>
        <end position="1087"/>
    </location>
</feature>
<comment type="similarity">
    <text evidence="2">Belongs to the CLU family.</text>
</comment>
<dbReference type="PANTHER" id="PTHR12601:SF6">
    <property type="entry name" value="CLUSTERED MITOCHONDRIA PROTEIN HOMOLOG"/>
    <property type="match status" value="1"/>
</dbReference>
<comment type="subunit">
    <text evidence="2">May associate with the eukaryotic translation initiation factor 3 (eIF-3) complex.</text>
</comment>
<dbReference type="Pfam" id="PF13424">
    <property type="entry name" value="TPR_12"/>
    <property type="match status" value="1"/>
</dbReference>
<feature type="domain" description="Clu" evidence="4">
    <location>
        <begin position="408"/>
        <end position="698"/>
    </location>
</feature>
<dbReference type="Proteomes" id="UP000279259">
    <property type="component" value="Unassembled WGS sequence"/>
</dbReference>
<gene>
    <name evidence="2 5" type="primary">CLU1</name>
    <name evidence="2" type="synonym">TIF31</name>
    <name evidence="5" type="ORF">EHS25_009362</name>
</gene>
<dbReference type="Gene3D" id="3.30.2280.10">
    <property type="entry name" value="Hypothetical protein (hspc210)"/>
    <property type="match status" value="1"/>
</dbReference>
<dbReference type="GO" id="GO:0007005">
    <property type="term" value="P:mitochondrion organization"/>
    <property type="evidence" value="ECO:0007669"/>
    <property type="project" value="UniProtKB-UniRule"/>
</dbReference>
<dbReference type="InterPro" id="IPR011990">
    <property type="entry name" value="TPR-like_helical_dom_sf"/>
</dbReference>
<evidence type="ECO:0000313" key="5">
    <source>
        <dbReference type="EMBL" id="RSH91991.1"/>
    </source>
</evidence>
<keyword evidence="2" id="KW-0694">RNA-binding</keyword>
<dbReference type="Gene3D" id="1.25.40.10">
    <property type="entry name" value="Tetratricopeptide repeat domain"/>
    <property type="match status" value="1"/>
</dbReference>
<dbReference type="EMBL" id="RSCD01000007">
    <property type="protein sequence ID" value="RSH91991.1"/>
    <property type="molecule type" value="Genomic_DNA"/>
</dbReference>